<organism evidence="1 2">
    <name type="scientific">Segatella copri</name>
    <dbReference type="NCBI Taxonomy" id="165179"/>
    <lineage>
        <taxon>Bacteria</taxon>
        <taxon>Pseudomonadati</taxon>
        <taxon>Bacteroidota</taxon>
        <taxon>Bacteroidia</taxon>
        <taxon>Bacteroidales</taxon>
        <taxon>Prevotellaceae</taxon>
        <taxon>Segatella</taxon>
    </lineage>
</organism>
<name>A0AA92TYU2_9BACT</name>
<gene>
    <name evidence="1" type="ORF">DWV76_06025</name>
</gene>
<comment type="caution">
    <text evidence="1">The sequence shown here is derived from an EMBL/GenBank/DDBJ whole genome shotgun (WGS) entry which is preliminary data.</text>
</comment>
<dbReference type="AlphaFoldDB" id="A0AA92TYU2"/>
<dbReference type="Pfam" id="PF14902">
    <property type="entry name" value="DUF4494"/>
    <property type="match status" value="1"/>
</dbReference>
<dbReference type="Proteomes" id="UP000283785">
    <property type="component" value="Unassembled WGS sequence"/>
</dbReference>
<evidence type="ECO:0000313" key="1">
    <source>
        <dbReference type="EMBL" id="RGW43259.1"/>
    </source>
</evidence>
<proteinExistence type="predicted"/>
<dbReference type="EMBL" id="QSAG01000008">
    <property type="protein sequence ID" value="RGW43259.1"/>
    <property type="molecule type" value="Genomic_DNA"/>
</dbReference>
<protein>
    <submittedName>
        <fullName evidence="1">DUF4494 domain-containing protein</fullName>
    </submittedName>
</protein>
<reference evidence="1 2" key="1">
    <citation type="submission" date="2018-08" db="EMBL/GenBank/DDBJ databases">
        <title>A genome reference for cultivated species of the human gut microbiota.</title>
        <authorList>
            <person name="Zou Y."/>
            <person name="Xue W."/>
            <person name="Luo G."/>
        </authorList>
    </citation>
    <scope>NUCLEOTIDE SEQUENCE [LARGE SCALE GENOMIC DNA]</scope>
    <source>
        <strain evidence="1 2">AF12-50</strain>
    </source>
</reference>
<accession>A0AA92TYU2</accession>
<sequence length="193" mass="22258">MKKSEKKEESAQNVAVKVNKATEKIIGTGNFQSLRSRSSTWFECKVRYQKTQEDGSEKIATELYTVDALSFTEAEAKIIDEMSVYVSGELKVANINRAAYGEIFFSDICDDDLWFKARLAFITIDEKSEKEKRSYVTYLVQAKSLERARRYIDEVMGKTMIDYEVKSLSETKIMDVFEHKSSSDEKKDEKSEK</sequence>
<evidence type="ECO:0000313" key="2">
    <source>
        <dbReference type="Proteomes" id="UP000283785"/>
    </source>
</evidence>
<dbReference type="RefSeq" id="WP_118064369.1">
    <property type="nucleotide sequence ID" value="NZ_QSAG01000008.1"/>
</dbReference>
<dbReference type="InterPro" id="IPR027848">
    <property type="entry name" value="DUF4494"/>
</dbReference>